<proteinExistence type="predicted"/>
<evidence type="ECO:0000313" key="2">
    <source>
        <dbReference type="EMBL" id="QHU26698.1"/>
    </source>
</evidence>
<name>A0A6C0LAL4_9ZZZZ</name>
<accession>A0A6C0LAL4</accession>
<dbReference type="EMBL" id="MN740444">
    <property type="protein sequence ID" value="QHU26698.1"/>
    <property type="molecule type" value="Genomic_DNA"/>
</dbReference>
<reference evidence="2" key="1">
    <citation type="journal article" date="2020" name="Nature">
        <title>Giant virus diversity and host interactions through global metagenomics.</title>
        <authorList>
            <person name="Schulz F."/>
            <person name="Roux S."/>
            <person name="Paez-Espino D."/>
            <person name="Jungbluth S."/>
            <person name="Walsh D.A."/>
            <person name="Denef V.J."/>
            <person name="McMahon K.D."/>
            <person name="Konstantinidis K.T."/>
            <person name="Eloe-Fadrosh E.A."/>
            <person name="Kyrpides N.C."/>
            <person name="Woyke T."/>
        </authorList>
    </citation>
    <scope>NUCLEOTIDE SEQUENCE</scope>
    <source>
        <strain evidence="2">GVMAG-M-3300027759-42</strain>
    </source>
</reference>
<keyword evidence="1" id="KW-0472">Membrane</keyword>
<organism evidence="2">
    <name type="scientific">viral metagenome</name>
    <dbReference type="NCBI Taxonomy" id="1070528"/>
    <lineage>
        <taxon>unclassified sequences</taxon>
        <taxon>metagenomes</taxon>
        <taxon>organismal metagenomes</taxon>
    </lineage>
</organism>
<evidence type="ECO:0000256" key="1">
    <source>
        <dbReference type="SAM" id="Phobius"/>
    </source>
</evidence>
<dbReference type="AlphaFoldDB" id="A0A6C0LAL4"/>
<sequence length="82" mass="9399">MLADEIAETTDYGYFVDIDNGTFMSSNVTERGEYKRCIEKDKPLKTIIRPHFKNGLFCLNTICCVAVSFLFLKAWVLPSKQL</sequence>
<protein>
    <submittedName>
        <fullName evidence="2">Uncharacterized protein</fullName>
    </submittedName>
</protein>
<keyword evidence="1" id="KW-0812">Transmembrane</keyword>
<keyword evidence="1" id="KW-1133">Transmembrane helix</keyword>
<feature type="transmembrane region" description="Helical" evidence="1">
    <location>
        <begin position="55"/>
        <end position="76"/>
    </location>
</feature>